<name>A0A1I7IKM5_9FLAO</name>
<feature type="signal peptide" evidence="1">
    <location>
        <begin position="1"/>
        <end position="18"/>
    </location>
</feature>
<accession>A0A1I7IKM5</accession>
<evidence type="ECO:0000313" key="3">
    <source>
        <dbReference type="Proteomes" id="UP000199138"/>
    </source>
</evidence>
<dbReference type="RefSeq" id="WP_093026294.1">
    <property type="nucleotide sequence ID" value="NZ_FPBK01000017.1"/>
</dbReference>
<keyword evidence="3" id="KW-1185">Reference proteome</keyword>
<reference evidence="2 3" key="1">
    <citation type="submission" date="2016-10" db="EMBL/GenBank/DDBJ databases">
        <authorList>
            <person name="de Groot N.N."/>
        </authorList>
    </citation>
    <scope>NUCLEOTIDE SEQUENCE [LARGE SCALE GENOMIC DNA]</scope>
    <source>
        <strain evidence="2 3">CGMCC 1.12333</strain>
    </source>
</reference>
<proteinExistence type="predicted"/>
<dbReference type="AlphaFoldDB" id="A0A1I7IKM5"/>
<organism evidence="2 3">
    <name type="scientific">Pustulibacterium marinum</name>
    <dbReference type="NCBI Taxonomy" id="1224947"/>
    <lineage>
        <taxon>Bacteria</taxon>
        <taxon>Pseudomonadati</taxon>
        <taxon>Bacteroidota</taxon>
        <taxon>Flavobacteriia</taxon>
        <taxon>Flavobacteriales</taxon>
        <taxon>Flavobacteriaceae</taxon>
        <taxon>Pustulibacterium</taxon>
    </lineage>
</organism>
<gene>
    <name evidence="2" type="ORF">SAMN05216480_11737</name>
</gene>
<dbReference type="InterPro" id="IPR032274">
    <property type="entry name" value="DUF4835"/>
</dbReference>
<dbReference type="STRING" id="1224947.SAMN05216480_11737"/>
<protein>
    <recommendedName>
        <fullName evidence="4">DUF4835 domain-containing protein</fullName>
    </recommendedName>
</protein>
<evidence type="ECO:0000256" key="1">
    <source>
        <dbReference type="SAM" id="SignalP"/>
    </source>
</evidence>
<dbReference type="Pfam" id="PF16119">
    <property type="entry name" value="DUF4835"/>
    <property type="match status" value="1"/>
</dbReference>
<dbReference type="Proteomes" id="UP000199138">
    <property type="component" value="Unassembled WGS sequence"/>
</dbReference>
<evidence type="ECO:0000313" key="2">
    <source>
        <dbReference type="EMBL" id="SFU73462.1"/>
    </source>
</evidence>
<feature type="chain" id="PRO_5011762962" description="DUF4835 domain-containing protein" evidence="1">
    <location>
        <begin position="19"/>
        <end position="295"/>
    </location>
</feature>
<keyword evidence="1" id="KW-0732">Signal</keyword>
<evidence type="ECO:0008006" key="4">
    <source>
        <dbReference type="Google" id="ProtNLM"/>
    </source>
</evidence>
<dbReference type="EMBL" id="FPBK01000017">
    <property type="protein sequence ID" value="SFU73462.1"/>
    <property type="molecule type" value="Genomic_DNA"/>
</dbReference>
<sequence>MRSVITFLCCLMVVFANAQELKCTVTVNSQKIGQSNQQIFQTLQQSATDFMNSTKWTNKSFKKEERIACNMLITVNSYEGENFGATIQVQSSRPIYNSTYESPVLNINDQNFSFTYQEFQPMYFNETRFDSNLTSVLAFYAYIILGVDADSFKMRSGTPYYNKAKQVLSIAQSSNYAGWNQNDGDRTRWVLMDNLLSNTFREYRTVMYNYHRKAMDYLSDDAETAKKTIASSLRLFKSMNARRPNSYLLQSFFDAKANEILDIYSGGPQVSIVQLVDTLNKIAPNYSSSWKKIEY</sequence>
<dbReference type="OrthoDB" id="9773381at2"/>